<name>A0ABW4S649_9RHOB</name>
<keyword evidence="4 7" id="KW-1133">Transmembrane helix</keyword>
<dbReference type="PANTHER" id="PTHR35007:SF1">
    <property type="entry name" value="PILUS ASSEMBLY PROTEIN"/>
    <property type="match status" value="1"/>
</dbReference>
<accession>A0ABW4S649</accession>
<sequence length="332" mass="36303">MSAVLLPLLTALAAALAGGFAMTAILYPRLRQAHALRRRVDRIAASGAEIAASPQDEDARRRQLAVEKSLRQLEEKRSDHARQNGRLTLGQRLQQADLDWTRQTYLIVSLGAGVVSALLLYLSGLPGVVALPGGMLGGWRLPVIYVNRRRNSRFRKFTAGFPGAIDVIVRGIRAGLPLADCMKIIAAEAPEPIRSEFRTVVEEQMLGMPMPDAVQRLADRLPLTEARFFAIVITIQYRTGGSLSEALGNLARVLRERRKMQEKIKAMSAEAKASGGIIGALPVVVAFVVWLTSPDYISLLATTFTGNAVLVASGLWMLMGVLVMRKMINFDF</sequence>
<evidence type="ECO:0000256" key="1">
    <source>
        <dbReference type="ARBA" id="ARBA00004651"/>
    </source>
</evidence>
<evidence type="ECO:0000256" key="6">
    <source>
        <dbReference type="SAM" id="Coils"/>
    </source>
</evidence>
<evidence type="ECO:0000313" key="10">
    <source>
        <dbReference type="Proteomes" id="UP001597353"/>
    </source>
</evidence>
<evidence type="ECO:0000256" key="5">
    <source>
        <dbReference type="ARBA" id="ARBA00023136"/>
    </source>
</evidence>
<feature type="transmembrane region" description="Helical" evidence="7">
    <location>
        <begin position="104"/>
        <end position="122"/>
    </location>
</feature>
<dbReference type="InterPro" id="IPR042094">
    <property type="entry name" value="T2SS_GspF_sf"/>
</dbReference>
<gene>
    <name evidence="9" type="ORF">ACFSGJ_12560</name>
</gene>
<protein>
    <submittedName>
        <fullName evidence="9">Type II secretion system F family protein</fullName>
    </submittedName>
</protein>
<proteinExistence type="predicted"/>
<evidence type="ECO:0000256" key="2">
    <source>
        <dbReference type="ARBA" id="ARBA00022475"/>
    </source>
</evidence>
<organism evidence="9 10">
    <name type="scientific">Halodurantibacterium flavum</name>
    <dbReference type="NCBI Taxonomy" id="1382802"/>
    <lineage>
        <taxon>Bacteria</taxon>
        <taxon>Pseudomonadati</taxon>
        <taxon>Pseudomonadota</taxon>
        <taxon>Alphaproteobacteria</taxon>
        <taxon>Rhodobacterales</taxon>
        <taxon>Paracoccaceae</taxon>
        <taxon>Halodurantibacterium</taxon>
    </lineage>
</organism>
<dbReference type="PANTHER" id="PTHR35007">
    <property type="entry name" value="INTEGRAL MEMBRANE PROTEIN-RELATED"/>
    <property type="match status" value="1"/>
</dbReference>
<keyword evidence="6" id="KW-0175">Coiled coil</keyword>
<keyword evidence="10" id="KW-1185">Reference proteome</keyword>
<feature type="coiled-coil region" evidence="6">
    <location>
        <begin position="243"/>
        <end position="270"/>
    </location>
</feature>
<evidence type="ECO:0000313" key="9">
    <source>
        <dbReference type="EMBL" id="MFD1913045.1"/>
    </source>
</evidence>
<dbReference type="EMBL" id="JBHUGH010000009">
    <property type="protein sequence ID" value="MFD1913045.1"/>
    <property type="molecule type" value="Genomic_DNA"/>
</dbReference>
<dbReference type="Gene3D" id="1.20.81.30">
    <property type="entry name" value="Type II secretion system (T2SS), domain F"/>
    <property type="match status" value="1"/>
</dbReference>
<comment type="subcellular location">
    <subcellularLocation>
        <location evidence="1">Cell membrane</location>
        <topology evidence="1">Multi-pass membrane protein</topology>
    </subcellularLocation>
</comment>
<evidence type="ECO:0000256" key="3">
    <source>
        <dbReference type="ARBA" id="ARBA00022692"/>
    </source>
</evidence>
<evidence type="ECO:0000256" key="4">
    <source>
        <dbReference type="ARBA" id="ARBA00022989"/>
    </source>
</evidence>
<reference evidence="10" key="1">
    <citation type="journal article" date="2019" name="Int. J. Syst. Evol. Microbiol.">
        <title>The Global Catalogue of Microorganisms (GCM) 10K type strain sequencing project: providing services to taxonomists for standard genome sequencing and annotation.</title>
        <authorList>
            <consortium name="The Broad Institute Genomics Platform"/>
            <consortium name="The Broad Institute Genome Sequencing Center for Infectious Disease"/>
            <person name="Wu L."/>
            <person name="Ma J."/>
        </authorList>
    </citation>
    <scope>NUCLEOTIDE SEQUENCE [LARGE SCALE GENOMIC DNA]</scope>
    <source>
        <strain evidence="10">CGMCC 4.7242</strain>
    </source>
</reference>
<dbReference type="Proteomes" id="UP001597353">
    <property type="component" value="Unassembled WGS sequence"/>
</dbReference>
<evidence type="ECO:0000259" key="8">
    <source>
        <dbReference type="Pfam" id="PF00482"/>
    </source>
</evidence>
<dbReference type="InterPro" id="IPR018076">
    <property type="entry name" value="T2SS_GspF_dom"/>
</dbReference>
<comment type="caution">
    <text evidence="9">The sequence shown here is derived from an EMBL/GenBank/DDBJ whole genome shotgun (WGS) entry which is preliminary data.</text>
</comment>
<dbReference type="RefSeq" id="WP_390262239.1">
    <property type="nucleotide sequence ID" value="NZ_JBHUGH010000009.1"/>
</dbReference>
<keyword evidence="3 7" id="KW-0812">Transmembrane</keyword>
<feature type="domain" description="Type II secretion system protein GspF" evidence="8">
    <location>
        <begin position="165"/>
        <end position="289"/>
    </location>
</feature>
<feature type="transmembrane region" description="Helical" evidence="7">
    <location>
        <begin position="297"/>
        <end position="323"/>
    </location>
</feature>
<evidence type="ECO:0000256" key="7">
    <source>
        <dbReference type="SAM" id="Phobius"/>
    </source>
</evidence>
<feature type="transmembrane region" description="Helical" evidence="7">
    <location>
        <begin position="273"/>
        <end position="291"/>
    </location>
</feature>
<keyword evidence="2" id="KW-1003">Cell membrane</keyword>
<feature type="transmembrane region" description="Helical" evidence="7">
    <location>
        <begin position="6"/>
        <end position="27"/>
    </location>
</feature>
<dbReference type="Pfam" id="PF00482">
    <property type="entry name" value="T2SSF"/>
    <property type="match status" value="1"/>
</dbReference>
<keyword evidence="5 7" id="KW-0472">Membrane</keyword>
<feature type="transmembrane region" description="Helical" evidence="7">
    <location>
        <begin position="128"/>
        <end position="146"/>
    </location>
</feature>